<dbReference type="InterPro" id="IPR036919">
    <property type="entry name" value="Ribo_uL30_ferredoxin-like_sf"/>
</dbReference>
<dbReference type="Gene3D" id="3.30.1390.20">
    <property type="entry name" value="Ribosomal protein L30, ferredoxin-like fold domain"/>
    <property type="match status" value="1"/>
</dbReference>
<dbReference type="GO" id="GO:0015934">
    <property type="term" value="C:large ribosomal subunit"/>
    <property type="evidence" value="ECO:0007669"/>
    <property type="project" value="InterPro"/>
</dbReference>
<dbReference type="GO" id="GO:0003735">
    <property type="term" value="F:structural constituent of ribosome"/>
    <property type="evidence" value="ECO:0007669"/>
    <property type="project" value="InterPro"/>
</dbReference>
<dbReference type="SUPFAM" id="SSF55129">
    <property type="entry name" value="Ribosomal protein L30p/L7e"/>
    <property type="match status" value="1"/>
</dbReference>
<gene>
    <name evidence="5" type="primary">rpmD</name>
    <name evidence="7" type="ORF">GCM10008939_36400</name>
</gene>
<proteinExistence type="inferred from homology"/>
<dbReference type="NCBIfam" id="TIGR01308">
    <property type="entry name" value="rpmD_bact"/>
    <property type="match status" value="1"/>
</dbReference>
<dbReference type="AlphaFoldDB" id="A0A917PS27"/>
<comment type="similarity">
    <text evidence="1 5">Belongs to the universal ribosomal protein uL30 family.</text>
</comment>
<reference evidence="7" key="1">
    <citation type="journal article" date="2014" name="Int. J. Syst. Evol. Microbiol.">
        <title>Complete genome sequence of Corynebacterium casei LMG S-19264T (=DSM 44701T), isolated from a smear-ripened cheese.</title>
        <authorList>
            <consortium name="US DOE Joint Genome Institute (JGI-PGF)"/>
            <person name="Walter F."/>
            <person name="Albersmeier A."/>
            <person name="Kalinowski J."/>
            <person name="Ruckert C."/>
        </authorList>
    </citation>
    <scope>NUCLEOTIDE SEQUENCE</scope>
    <source>
        <strain evidence="7">JCM 14371</strain>
    </source>
</reference>
<dbReference type="HAMAP" id="MF_01371_B">
    <property type="entry name" value="Ribosomal_uL30_B"/>
    <property type="match status" value="1"/>
</dbReference>
<dbReference type="GO" id="GO:0006412">
    <property type="term" value="P:translation"/>
    <property type="evidence" value="ECO:0007669"/>
    <property type="project" value="UniProtKB-UniRule"/>
</dbReference>
<evidence type="ECO:0000256" key="3">
    <source>
        <dbReference type="ARBA" id="ARBA00022980"/>
    </source>
</evidence>
<dbReference type="Pfam" id="PF00327">
    <property type="entry name" value="Ribosomal_L30"/>
    <property type="match status" value="1"/>
</dbReference>
<evidence type="ECO:0000256" key="4">
    <source>
        <dbReference type="ARBA" id="ARBA00023274"/>
    </source>
</evidence>
<dbReference type="EMBL" id="BMOE01000023">
    <property type="protein sequence ID" value="GGJ89080.1"/>
    <property type="molecule type" value="Genomic_DNA"/>
</dbReference>
<evidence type="ECO:0000256" key="1">
    <source>
        <dbReference type="ARBA" id="ARBA00007594"/>
    </source>
</evidence>
<evidence type="ECO:0000256" key="5">
    <source>
        <dbReference type="HAMAP-Rule" id="MF_01371"/>
    </source>
</evidence>
<keyword evidence="4 5" id="KW-0687">Ribonucleoprotein</keyword>
<reference evidence="7" key="2">
    <citation type="submission" date="2020-09" db="EMBL/GenBank/DDBJ databases">
        <authorList>
            <person name="Sun Q."/>
            <person name="Ohkuma M."/>
        </authorList>
    </citation>
    <scope>NUCLEOTIDE SEQUENCE</scope>
    <source>
        <strain evidence="7">JCM 14371</strain>
    </source>
</reference>
<accession>A0A917PS27</accession>
<evidence type="ECO:0000256" key="2">
    <source>
        <dbReference type="ARBA" id="ARBA00011838"/>
    </source>
</evidence>
<dbReference type="CDD" id="cd01658">
    <property type="entry name" value="Ribosomal_L30"/>
    <property type="match status" value="1"/>
</dbReference>
<comment type="subunit">
    <text evidence="2 5">Part of the 50S ribosomal subunit.</text>
</comment>
<name>A0A917PS27_9DEIO</name>
<keyword evidence="8" id="KW-1185">Reference proteome</keyword>
<comment type="caution">
    <text evidence="7">The sequence shown here is derived from an EMBL/GenBank/DDBJ whole genome shotgun (WGS) entry which is preliminary data.</text>
</comment>
<dbReference type="InterPro" id="IPR005996">
    <property type="entry name" value="Ribosomal_uL30_bac-type"/>
</dbReference>
<protein>
    <recommendedName>
        <fullName evidence="5">Large ribosomal subunit protein uL30</fullName>
    </recommendedName>
</protein>
<feature type="domain" description="Large ribosomal subunit protein uL30-like ferredoxin-like fold" evidence="6">
    <location>
        <begin position="2"/>
        <end position="50"/>
    </location>
</feature>
<dbReference type="Proteomes" id="UP000635726">
    <property type="component" value="Unassembled WGS sequence"/>
</dbReference>
<organism evidence="7 8">
    <name type="scientific">Deinococcus aquiradiocola</name>
    <dbReference type="NCBI Taxonomy" id="393059"/>
    <lineage>
        <taxon>Bacteria</taxon>
        <taxon>Thermotogati</taxon>
        <taxon>Deinococcota</taxon>
        <taxon>Deinococci</taxon>
        <taxon>Deinococcales</taxon>
        <taxon>Deinococcaceae</taxon>
        <taxon>Deinococcus</taxon>
    </lineage>
</organism>
<sequence>MKITLKKSTIGYNRDQAATVKALGLSKIGQSRELPDTPVIQGMVRKVIHLLEVSK</sequence>
<evidence type="ECO:0000313" key="8">
    <source>
        <dbReference type="Proteomes" id="UP000635726"/>
    </source>
</evidence>
<dbReference type="PIRSF" id="PIRSF002211">
    <property type="entry name" value="Ribosomal_L30_bac-type"/>
    <property type="match status" value="1"/>
</dbReference>
<evidence type="ECO:0000313" key="7">
    <source>
        <dbReference type="EMBL" id="GGJ89080.1"/>
    </source>
</evidence>
<dbReference type="RefSeq" id="WP_188964741.1">
    <property type="nucleotide sequence ID" value="NZ_BMOE01000023.1"/>
</dbReference>
<evidence type="ECO:0000259" key="6">
    <source>
        <dbReference type="Pfam" id="PF00327"/>
    </source>
</evidence>
<keyword evidence="3 5" id="KW-0689">Ribosomal protein</keyword>
<dbReference type="InterPro" id="IPR016082">
    <property type="entry name" value="Ribosomal_uL30_ferredoxin-like"/>
</dbReference>